<evidence type="ECO:0000313" key="2">
    <source>
        <dbReference type="EMBL" id="KAF4115192.1"/>
    </source>
</evidence>
<dbReference type="EMBL" id="JAAMOB010000003">
    <property type="protein sequence ID" value="KAF4115192.1"/>
    <property type="molecule type" value="Genomic_DNA"/>
</dbReference>
<gene>
    <name evidence="2" type="ORF">G5714_002681</name>
</gene>
<evidence type="ECO:0000256" key="1">
    <source>
        <dbReference type="SAM" id="MobiDB-lite"/>
    </source>
</evidence>
<dbReference type="AlphaFoldDB" id="A0A7J6D7T0"/>
<feature type="region of interest" description="Disordered" evidence="1">
    <location>
        <begin position="1"/>
        <end position="43"/>
    </location>
</feature>
<keyword evidence="3" id="KW-1185">Reference proteome</keyword>
<feature type="compositionally biased region" description="Basic and acidic residues" evidence="1">
    <location>
        <begin position="262"/>
        <end position="273"/>
    </location>
</feature>
<name>A0A7J6D7T0_9TELE</name>
<feature type="region of interest" description="Disordered" evidence="1">
    <location>
        <begin position="251"/>
        <end position="273"/>
    </location>
</feature>
<dbReference type="Proteomes" id="UP000579812">
    <property type="component" value="Unassembled WGS sequence"/>
</dbReference>
<feature type="compositionally biased region" description="Polar residues" evidence="1">
    <location>
        <begin position="33"/>
        <end position="42"/>
    </location>
</feature>
<protein>
    <submittedName>
        <fullName evidence="2">Uncharacterized protein</fullName>
    </submittedName>
</protein>
<reference evidence="2 3" key="1">
    <citation type="submission" date="2020-04" db="EMBL/GenBank/DDBJ databases">
        <title>Chromosome-level genome assembly of a cyprinid fish Onychostoma macrolepis by integration of Nanopore Sequencing, Bionano and Hi-C technology.</title>
        <authorList>
            <person name="Wang D."/>
        </authorList>
    </citation>
    <scope>NUCLEOTIDE SEQUENCE [LARGE SCALE GENOMIC DNA]</scope>
    <source>
        <strain evidence="2">SWU-2019</strain>
        <tissue evidence="2">Muscle</tissue>
    </source>
</reference>
<organism evidence="2 3">
    <name type="scientific">Onychostoma macrolepis</name>
    <dbReference type="NCBI Taxonomy" id="369639"/>
    <lineage>
        <taxon>Eukaryota</taxon>
        <taxon>Metazoa</taxon>
        <taxon>Chordata</taxon>
        <taxon>Craniata</taxon>
        <taxon>Vertebrata</taxon>
        <taxon>Euteleostomi</taxon>
        <taxon>Actinopterygii</taxon>
        <taxon>Neopterygii</taxon>
        <taxon>Teleostei</taxon>
        <taxon>Ostariophysi</taxon>
        <taxon>Cypriniformes</taxon>
        <taxon>Cyprinidae</taxon>
        <taxon>Acrossocheilinae</taxon>
        <taxon>Onychostoma</taxon>
    </lineage>
</organism>
<accession>A0A7J6D7T0</accession>
<sequence length="520" mass="59254">MRDEATVEIAGSATQDSVGGMQNGRTVDEPRNRQANLSTGTQGLERGRETKLGFLNPTPTGRMAGRNGAKRVQSHVPNPDPLSSGSLNPRLRILKTVQKKRGDLYIRKVGRFVSEHSLKNMANTTEIVDDNSILRTDFIQELLPSAERTSLLYHLAFLSLGGFPQLERVIRDQAIETQLLFGSSEALLMMCVGTCSNLVTSLFPILKKAVEKNKPVLAVRYLMKAKEWISDIVAQVDVIVKRYDRHNESVKKSTSDVYQEQDETKEKKAEKSDEMKGLEDALAKLGVDLKRVVDTIEMNEEQIKKTTDELNDFIRRFQEEHAHWTMKFLDCFRGYPDAMKEPSAIALDIKLKQLDSEKSSLKNEEWNIKTRQLELQLQLANCQIQMGEIPDPEHLKEVQKCLSQIQQILVDLKKFWEKVDAILKTLKNKTFVGEELVDMEDMKDEFLSSIDDAGKYWERFGLCCQRAQGVFSVQSRDAYKFLEINPSSLSEEERNQQYVSITEKLKKIHPDPPALSDNQI</sequence>
<comment type="caution">
    <text evidence="2">The sequence shown here is derived from an EMBL/GenBank/DDBJ whole genome shotgun (WGS) entry which is preliminary data.</text>
</comment>
<evidence type="ECO:0000313" key="3">
    <source>
        <dbReference type="Proteomes" id="UP000579812"/>
    </source>
</evidence>
<proteinExistence type="predicted"/>